<evidence type="ECO:0000256" key="1">
    <source>
        <dbReference type="SAM" id="MobiDB-lite"/>
    </source>
</evidence>
<gene>
    <name evidence="4" type="ORF">SAMN05216481_106170</name>
</gene>
<dbReference type="PROSITE" id="PS51257">
    <property type="entry name" value="PROKAR_LIPOPROTEIN"/>
    <property type="match status" value="1"/>
</dbReference>
<dbReference type="RefSeq" id="WP_093659517.1">
    <property type="nucleotide sequence ID" value="NZ_FOET01000006.1"/>
</dbReference>
<feature type="chain" id="PRO_5011486250" evidence="2">
    <location>
        <begin position="23"/>
        <end position="240"/>
    </location>
</feature>
<reference evidence="4 5" key="1">
    <citation type="submission" date="2016-10" db="EMBL/GenBank/DDBJ databases">
        <authorList>
            <person name="de Groot N.N."/>
        </authorList>
    </citation>
    <scope>NUCLEOTIDE SEQUENCE [LARGE SCALE GENOMIC DNA]</scope>
    <source>
        <strain evidence="4 5">CGMCC 4.3519</strain>
    </source>
</reference>
<evidence type="ECO:0000259" key="3">
    <source>
        <dbReference type="Pfam" id="PF03713"/>
    </source>
</evidence>
<sequence length="240" mass="25294">MTERHRSRFSARALPSALAALAALTALTVLTGCEDGSGEAAPGGGPSVIAPGRPGETAETLSAEEARKAGERRAEKPNAADFSYVTGMIEHHRQALVMTDLAEEHAGSGKVRRLADRISAAQGPEIAAMRSWLKRNGRGEGGHGGGHGSHGDHGGHGDHGDHGGEPMPGMATEEQLDELRQARGEDFDRLFLKLMIAHHQGAVTMAKDVATDGRDVQVQEMAGDVAAQQTAEINRMRSMS</sequence>
<proteinExistence type="predicted"/>
<dbReference type="PANTHER" id="PTHR36933:SF1">
    <property type="entry name" value="SLL0788 PROTEIN"/>
    <property type="match status" value="1"/>
</dbReference>
<dbReference type="Pfam" id="PF03713">
    <property type="entry name" value="DUF305"/>
    <property type="match status" value="1"/>
</dbReference>
<evidence type="ECO:0000313" key="4">
    <source>
        <dbReference type="EMBL" id="SEQ35032.1"/>
    </source>
</evidence>
<dbReference type="EMBL" id="FOET01000006">
    <property type="protein sequence ID" value="SEQ35032.1"/>
    <property type="molecule type" value="Genomic_DNA"/>
</dbReference>
<name>A0A1H9FAS1_9ACTN</name>
<feature type="domain" description="DUF305" evidence="3">
    <location>
        <begin position="81"/>
        <end position="239"/>
    </location>
</feature>
<feature type="compositionally biased region" description="Basic and acidic residues" evidence="1">
    <location>
        <begin position="149"/>
        <end position="164"/>
    </location>
</feature>
<dbReference type="Gene3D" id="1.20.1260.10">
    <property type="match status" value="1"/>
</dbReference>
<keyword evidence="5" id="KW-1185">Reference proteome</keyword>
<dbReference type="STRING" id="403935.SAMN05216481_106170"/>
<dbReference type="Proteomes" id="UP000199055">
    <property type="component" value="Unassembled WGS sequence"/>
</dbReference>
<feature type="region of interest" description="Disordered" evidence="1">
    <location>
        <begin position="37"/>
        <end position="58"/>
    </location>
</feature>
<dbReference type="InterPro" id="IPR012347">
    <property type="entry name" value="Ferritin-like"/>
</dbReference>
<organism evidence="4 5">
    <name type="scientific">Streptomyces radiopugnans</name>
    <dbReference type="NCBI Taxonomy" id="403935"/>
    <lineage>
        <taxon>Bacteria</taxon>
        <taxon>Bacillati</taxon>
        <taxon>Actinomycetota</taxon>
        <taxon>Actinomycetes</taxon>
        <taxon>Kitasatosporales</taxon>
        <taxon>Streptomycetaceae</taxon>
        <taxon>Streptomyces</taxon>
    </lineage>
</organism>
<accession>A0A1H9FAS1</accession>
<feature type="signal peptide" evidence="2">
    <location>
        <begin position="1"/>
        <end position="22"/>
    </location>
</feature>
<evidence type="ECO:0000256" key="2">
    <source>
        <dbReference type="SAM" id="SignalP"/>
    </source>
</evidence>
<dbReference type="InterPro" id="IPR005183">
    <property type="entry name" value="DUF305_CopM-like"/>
</dbReference>
<dbReference type="PANTHER" id="PTHR36933">
    <property type="entry name" value="SLL0788 PROTEIN"/>
    <property type="match status" value="1"/>
</dbReference>
<dbReference type="AlphaFoldDB" id="A0A1H9FAS1"/>
<keyword evidence="2" id="KW-0732">Signal</keyword>
<feature type="region of interest" description="Disordered" evidence="1">
    <location>
        <begin position="135"/>
        <end position="170"/>
    </location>
</feature>
<evidence type="ECO:0000313" key="5">
    <source>
        <dbReference type="Proteomes" id="UP000199055"/>
    </source>
</evidence>
<protein>
    <submittedName>
        <fullName evidence="4">Uncharacterized conserved protein, DUF305 family</fullName>
    </submittedName>
</protein>